<evidence type="ECO:0000313" key="4">
    <source>
        <dbReference type="Proteomes" id="UP000494256"/>
    </source>
</evidence>
<comment type="caution">
    <text evidence="1">The sequence shown here is derived from an EMBL/GenBank/DDBJ whole genome shotgun (WGS) entry which is preliminary data.</text>
</comment>
<accession>A0A8S0Z6F1</accession>
<name>A0A8S0Z6F1_ARCPL</name>
<organism evidence="1 4">
    <name type="scientific">Arctia plantaginis</name>
    <name type="common">Wood tiger moth</name>
    <name type="synonym">Phalaena plantaginis</name>
    <dbReference type="NCBI Taxonomy" id="874455"/>
    <lineage>
        <taxon>Eukaryota</taxon>
        <taxon>Metazoa</taxon>
        <taxon>Ecdysozoa</taxon>
        <taxon>Arthropoda</taxon>
        <taxon>Hexapoda</taxon>
        <taxon>Insecta</taxon>
        <taxon>Pterygota</taxon>
        <taxon>Neoptera</taxon>
        <taxon>Endopterygota</taxon>
        <taxon>Lepidoptera</taxon>
        <taxon>Glossata</taxon>
        <taxon>Ditrysia</taxon>
        <taxon>Noctuoidea</taxon>
        <taxon>Erebidae</taxon>
        <taxon>Arctiinae</taxon>
        <taxon>Arctia</taxon>
    </lineage>
</organism>
<protein>
    <submittedName>
        <fullName evidence="1">Uncharacterized protein</fullName>
    </submittedName>
</protein>
<proteinExistence type="predicted"/>
<evidence type="ECO:0000313" key="2">
    <source>
        <dbReference type="EMBL" id="CAB3258447.1"/>
    </source>
</evidence>
<evidence type="ECO:0000313" key="1">
    <source>
        <dbReference type="EMBL" id="CAB3227739.1"/>
    </source>
</evidence>
<evidence type="ECO:0000313" key="3">
    <source>
        <dbReference type="Proteomes" id="UP000494106"/>
    </source>
</evidence>
<gene>
    <name evidence="2" type="ORF">APLA_LOCUS16511</name>
    <name evidence="1" type="ORF">APLA_LOCUS3223</name>
</gene>
<dbReference type="AlphaFoldDB" id="A0A8S0Z6F1"/>
<sequence length="78" mass="8797">MKMVEKFTTLLEREALKATHVVLCSLVDSIPKVLNLCGCLTVRICVASLIDIIVFKTFKNGVHYKATLRDDFGRIIEN</sequence>
<dbReference type="Proteomes" id="UP000494106">
    <property type="component" value="Unassembled WGS sequence"/>
</dbReference>
<reference evidence="3 4" key="1">
    <citation type="submission" date="2020-04" db="EMBL/GenBank/DDBJ databases">
        <authorList>
            <person name="Wallbank WR R."/>
            <person name="Pardo Diaz C."/>
            <person name="Kozak K."/>
            <person name="Martin S."/>
            <person name="Jiggins C."/>
            <person name="Moest M."/>
            <person name="Warren A I."/>
            <person name="Byers J.R.P. K."/>
            <person name="Montejo-Kovacevich G."/>
            <person name="Yen C E."/>
        </authorList>
    </citation>
    <scope>NUCLEOTIDE SEQUENCE [LARGE SCALE GENOMIC DNA]</scope>
</reference>
<dbReference type="Proteomes" id="UP000494256">
    <property type="component" value="Unassembled WGS sequence"/>
</dbReference>
<keyword evidence="3" id="KW-1185">Reference proteome</keyword>
<dbReference type="EMBL" id="CADEBC010000598">
    <property type="protein sequence ID" value="CAB3258447.1"/>
    <property type="molecule type" value="Genomic_DNA"/>
</dbReference>
<dbReference type="EMBL" id="CADEBD010000279">
    <property type="protein sequence ID" value="CAB3227739.1"/>
    <property type="molecule type" value="Genomic_DNA"/>
</dbReference>